<evidence type="ECO:0000256" key="7">
    <source>
        <dbReference type="SAM" id="MobiDB-lite"/>
    </source>
</evidence>
<dbReference type="InParanoid" id="A0A4S2MVD9"/>
<keyword evidence="3" id="KW-0677">Repeat</keyword>
<dbReference type="PROSITE" id="PS00678">
    <property type="entry name" value="WD_REPEATS_1"/>
    <property type="match status" value="1"/>
</dbReference>
<dbReference type="Gene3D" id="2.130.10.10">
    <property type="entry name" value="YVTN repeat-like/Quinoprotein amine dehydrogenase"/>
    <property type="match status" value="2"/>
</dbReference>
<feature type="region of interest" description="Disordered" evidence="7">
    <location>
        <begin position="1"/>
        <end position="75"/>
    </location>
</feature>
<protein>
    <submittedName>
        <fullName evidence="8">WD40 repeat-like protein</fullName>
    </submittedName>
</protein>
<dbReference type="PROSITE" id="PS50082">
    <property type="entry name" value="WD_REPEATS_2"/>
    <property type="match status" value="2"/>
</dbReference>
<dbReference type="SMART" id="SM00320">
    <property type="entry name" value="WD40"/>
    <property type="match status" value="6"/>
</dbReference>
<dbReference type="InterPro" id="IPR015943">
    <property type="entry name" value="WD40/YVTN_repeat-like_dom_sf"/>
</dbReference>
<feature type="compositionally biased region" description="Polar residues" evidence="7">
    <location>
        <begin position="1"/>
        <end position="16"/>
    </location>
</feature>
<dbReference type="PANTHER" id="PTHR22852:SF0">
    <property type="entry name" value="DENTICLELESS PROTEIN HOMOLOG"/>
    <property type="match status" value="1"/>
</dbReference>
<dbReference type="Proteomes" id="UP000298138">
    <property type="component" value="Unassembled WGS sequence"/>
</dbReference>
<reference evidence="8 9" key="1">
    <citation type="submission" date="2019-04" db="EMBL/GenBank/DDBJ databases">
        <title>Comparative genomics and transcriptomics to analyze fruiting body development in filamentous ascomycetes.</title>
        <authorList>
            <consortium name="DOE Joint Genome Institute"/>
            <person name="Lutkenhaus R."/>
            <person name="Traeger S."/>
            <person name="Breuer J."/>
            <person name="Kuo A."/>
            <person name="Lipzen A."/>
            <person name="Pangilinan J."/>
            <person name="Dilworth D."/>
            <person name="Sandor L."/>
            <person name="Poggeler S."/>
            <person name="Barry K."/>
            <person name="Grigoriev I.V."/>
            <person name="Nowrousian M."/>
        </authorList>
    </citation>
    <scope>NUCLEOTIDE SEQUENCE [LARGE SCALE GENOMIC DNA]</scope>
    <source>
        <strain evidence="8 9">CBS 389.68</strain>
    </source>
</reference>
<dbReference type="GO" id="GO:0043161">
    <property type="term" value="P:proteasome-mediated ubiquitin-dependent protein catabolic process"/>
    <property type="evidence" value="ECO:0007669"/>
    <property type="project" value="TreeGrafter"/>
</dbReference>
<dbReference type="InterPro" id="IPR001680">
    <property type="entry name" value="WD40_rpt"/>
</dbReference>
<dbReference type="STRING" id="341454.A0A4S2MVD9"/>
<dbReference type="EMBL" id="ML220124">
    <property type="protein sequence ID" value="TGZ80497.1"/>
    <property type="molecule type" value="Genomic_DNA"/>
</dbReference>
<accession>A0A4S2MVD9</accession>
<keyword evidence="9" id="KW-1185">Reference proteome</keyword>
<dbReference type="OrthoDB" id="2096344at2759"/>
<feature type="repeat" description="WD" evidence="6">
    <location>
        <begin position="213"/>
        <end position="254"/>
    </location>
</feature>
<dbReference type="InterPro" id="IPR036322">
    <property type="entry name" value="WD40_repeat_dom_sf"/>
</dbReference>
<evidence type="ECO:0000256" key="6">
    <source>
        <dbReference type="PROSITE-ProRule" id="PRU00221"/>
    </source>
</evidence>
<proteinExistence type="inferred from homology"/>
<comment type="pathway">
    <text evidence="1">Protein modification; protein ubiquitination.</text>
</comment>
<evidence type="ECO:0000256" key="2">
    <source>
        <dbReference type="ARBA" id="ARBA00022574"/>
    </source>
</evidence>
<dbReference type="InterPro" id="IPR051865">
    <property type="entry name" value="WD-repeat_CDT2_adapter"/>
</dbReference>
<dbReference type="InterPro" id="IPR019775">
    <property type="entry name" value="WD40_repeat_CS"/>
</dbReference>
<keyword evidence="2 6" id="KW-0853">WD repeat</keyword>
<keyword evidence="4" id="KW-0833">Ubl conjugation pathway</keyword>
<evidence type="ECO:0000256" key="1">
    <source>
        <dbReference type="ARBA" id="ARBA00004906"/>
    </source>
</evidence>
<dbReference type="Pfam" id="PF00400">
    <property type="entry name" value="WD40"/>
    <property type="match status" value="3"/>
</dbReference>
<dbReference type="PROSITE" id="PS50294">
    <property type="entry name" value="WD_REPEATS_REGION"/>
    <property type="match status" value="1"/>
</dbReference>
<feature type="repeat" description="WD" evidence="6">
    <location>
        <begin position="255"/>
        <end position="297"/>
    </location>
</feature>
<evidence type="ECO:0000256" key="4">
    <source>
        <dbReference type="ARBA" id="ARBA00022786"/>
    </source>
</evidence>
<evidence type="ECO:0000256" key="3">
    <source>
        <dbReference type="ARBA" id="ARBA00022737"/>
    </source>
</evidence>
<comment type="similarity">
    <text evidence="5">Belongs to the WD repeat cdt2 family.</text>
</comment>
<dbReference type="GO" id="GO:0005634">
    <property type="term" value="C:nucleus"/>
    <property type="evidence" value="ECO:0007669"/>
    <property type="project" value="TreeGrafter"/>
</dbReference>
<evidence type="ECO:0000256" key="5">
    <source>
        <dbReference type="ARBA" id="ARBA00038344"/>
    </source>
</evidence>
<evidence type="ECO:0000313" key="8">
    <source>
        <dbReference type="EMBL" id="TGZ80497.1"/>
    </source>
</evidence>
<gene>
    <name evidence="8" type="ORF">EX30DRAFT_359068</name>
</gene>
<evidence type="ECO:0000313" key="9">
    <source>
        <dbReference type="Proteomes" id="UP000298138"/>
    </source>
</evidence>
<dbReference type="SUPFAM" id="SSF50978">
    <property type="entry name" value="WD40 repeat-like"/>
    <property type="match status" value="1"/>
</dbReference>
<dbReference type="PANTHER" id="PTHR22852">
    <property type="entry name" value="LETHAL 2 DENTICLELESS PROTEIN RETINOIC ACID-REGULATED NUCLEAR MATRIX-ASSOCIATED PROTEIN"/>
    <property type="match status" value="1"/>
</dbReference>
<dbReference type="GO" id="GO:0030674">
    <property type="term" value="F:protein-macromolecule adaptor activity"/>
    <property type="evidence" value="ECO:0007669"/>
    <property type="project" value="TreeGrafter"/>
</dbReference>
<name>A0A4S2MVD9_9PEZI</name>
<sequence length="548" mass="60641">MPTSENASIDPTSSLLSPPAAKTPKPSIHAFFTPRRALGPIPQNSVNSRSSRIHLLSPDDSPSARGVKRQRIDSSPIAKRVSDRPSVLFGEDVVEEDERVEQELVMPPPRQRVQPSMGIRALTRSLGGLGMGLGRAQRRIHCAEWSREVVSYYSRPCDRLQIQDSEGMPTLPFSTEACNTNSLVAIGCESGLVRLVESAKDEAPGFTKSYLTLQCHDNAIFDMSWSPDDHLLATASGDQTGRIIDVTQQRTLFQLRDHQNTLKQVNFNPFNPSLLATGARDGFLNIWDTRVSGMTVTENNETMTALRPVQSINCANGTTNKTIKSVSVTAAIWLSENRVATSTEGTSYIRLWDLKSTGAKRRKKLPVETSGLPPHHNRPEKRHFGITCLMLSPDTQRLYAVCKDRNVYTYSSNHLAMGPLHAYSHPKYHAATFYVKGAISRDGRTLAVGSSDSVVALFPTDEQYFNSSLYHGYATTAESGLKIGKGAVMVRGHEKEVTDVTWTKEGEVVSISDDMGARCWRRGGRVAEKMREGGEEEGRRHEWGWGEL</sequence>
<organism evidence="8 9">
    <name type="scientific">Ascodesmis nigricans</name>
    <dbReference type="NCBI Taxonomy" id="341454"/>
    <lineage>
        <taxon>Eukaryota</taxon>
        <taxon>Fungi</taxon>
        <taxon>Dikarya</taxon>
        <taxon>Ascomycota</taxon>
        <taxon>Pezizomycotina</taxon>
        <taxon>Pezizomycetes</taxon>
        <taxon>Pezizales</taxon>
        <taxon>Ascodesmidaceae</taxon>
        <taxon>Ascodesmis</taxon>
    </lineage>
</organism>
<dbReference type="AlphaFoldDB" id="A0A4S2MVD9"/>